<evidence type="ECO:0000313" key="2">
    <source>
        <dbReference type="EMBL" id="CAB4657792.1"/>
    </source>
</evidence>
<reference evidence="2" key="1">
    <citation type="submission" date="2020-05" db="EMBL/GenBank/DDBJ databases">
        <authorList>
            <person name="Chiriac C."/>
            <person name="Salcher M."/>
            <person name="Ghai R."/>
            <person name="Kavagutti S V."/>
        </authorList>
    </citation>
    <scope>NUCLEOTIDE SEQUENCE</scope>
</reference>
<dbReference type="AlphaFoldDB" id="A0A6J6L837"/>
<proteinExistence type="predicted"/>
<evidence type="ECO:0000256" key="1">
    <source>
        <dbReference type="SAM" id="MobiDB-lite"/>
    </source>
</evidence>
<dbReference type="EMBL" id="CAEZWE010000051">
    <property type="protein sequence ID" value="CAB4657792.1"/>
    <property type="molecule type" value="Genomic_DNA"/>
</dbReference>
<protein>
    <submittedName>
        <fullName evidence="2">Unannotated protein</fullName>
    </submittedName>
</protein>
<gene>
    <name evidence="2" type="ORF">UFOPK2169_01193</name>
</gene>
<feature type="region of interest" description="Disordered" evidence="1">
    <location>
        <begin position="29"/>
        <end position="52"/>
    </location>
</feature>
<name>A0A6J6L837_9ZZZZ</name>
<accession>A0A6J6L837</accession>
<sequence>MAATIGLHHLDIVILGKALVHRNGVLGRHRGRKRVDDKQESQGFSRYQDGWGPDTTKVTPNWQLCGGLGWVKGHLVGNNVTYECDRVCQADPRPRSAWCA</sequence>
<organism evidence="2">
    <name type="scientific">freshwater metagenome</name>
    <dbReference type="NCBI Taxonomy" id="449393"/>
    <lineage>
        <taxon>unclassified sequences</taxon>
        <taxon>metagenomes</taxon>
        <taxon>ecological metagenomes</taxon>
    </lineage>
</organism>